<reference evidence="2" key="2">
    <citation type="submission" date="2020-11" db="EMBL/GenBank/DDBJ databases">
        <authorList>
            <person name="McCartney M.A."/>
            <person name="Auch B."/>
            <person name="Kono T."/>
            <person name="Mallez S."/>
            <person name="Becker A."/>
            <person name="Gohl D.M."/>
            <person name="Silverstein K.A.T."/>
            <person name="Koren S."/>
            <person name="Bechman K.B."/>
            <person name="Herman A."/>
            <person name="Abrahante J.E."/>
            <person name="Garbe J."/>
        </authorList>
    </citation>
    <scope>NUCLEOTIDE SEQUENCE</scope>
    <source>
        <strain evidence="2">Duluth1</strain>
        <tissue evidence="2">Whole animal</tissue>
    </source>
</reference>
<dbReference type="Proteomes" id="UP000828390">
    <property type="component" value="Unassembled WGS sequence"/>
</dbReference>
<feature type="compositionally biased region" description="Polar residues" evidence="1">
    <location>
        <begin position="1"/>
        <end position="24"/>
    </location>
</feature>
<evidence type="ECO:0000313" key="3">
    <source>
        <dbReference type="Proteomes" id="UP000828390"/>
    </source>
</evidence>
<evidence type="ECO:0000256" key="1">
    <source>
        <dbReference type="SAM" id="MobiDB-lite"/>
    </source>
</evidence>
<name>A0A9D4DHI9_DREPO</name>
<dbReference type="AlphaFoldDB" id="A0A9D4DHI9"/>
<protein>
    <submittedName>
        <fullName evidence="2">Uncharacterized protein</fullName>
    </submittedName>
</protein>
<organism evidence="2 3">
    <name type="scientific">Dreissena polymorpha</name>
    <name type="common">Zebra mussel</name>
    <name type="synonym">Mytilus polymorpha</name>
    <dbReference type="NCBI Taxonomy" id="45954"/>
    <lineage>
        <taxon>Eukaryota</taxon>
        <taxon>Metazoa</taxon>
        <taxon>Spiralia</taxon>
        <taxon>Lophotrochozoa</taxon>
        <taxon>Mollusca</taxon>
        <taxon>Bivalvia</taxon>
        <taxon>Autobranchia</taxon>
        <taxon>Heteroconchia</taxon>
        <taxon>Euheterodonta</taxon>
        <taxon>Imparidentia</taxon>
        <taxon>Neoheterodontei</taxon>
        <taxon>Myida</taxon>
        <taxon>Dreissenoidea</taxon>
        <taxon>Dreissenidae</taxon>
        <taxon>Dreissena</taxon>
    </lineage>
</organism>
<dbReference type="EMBL" id="JAIWYP010000010">
    <property type="protein sequence ID" value="KAH3747709.1"/>
    <property type="molecule type" value="Genomic_DNA"/>
</dbReference>
<keyword evidence="3" id="KW-1185">Reference proteome</keyword>
<comment type="caution">
    <text evidence="2">The sequence shown here is derived from an EMBL/GenBank/DDBJ whole genome shotgun (WGS) entry which is preliminary data.</text>
</comment>
<accession>A0A9D4DHI9</accession>
<sequence length="78" mass="8472">MVYQFQNQNSSSPDNKSAGQSRNDITGPRFSKLAAQKRSLSRFTKIAAHTMVIISGCQVSSKNLSHNSEVAKSPALDC</sequence>
<feature type="region of interest" description="Disordered" evidence="1">
    <location>
        <begin position="1"/>
        <end position="31"/>
    </location>
</feature>
<proteinExistence type="predicted"/>
<reference evidence="2" key="1">
    <citation type="journal article" date="2019" name="bioRxiv">
        <title>The Genome of the Zebra Mussel, Dreissena polymorpha: A Resource for Invasive Species Research.</title>
        <authorList>
            <person name="McCartney M.A."/>
            <person name="Auch B."/>
            <person name="Kono T."/>
            <person name="Mallez S."/>
            <person name="Zhang Y."/>
            <person name="Obille A."/>
            <person name="Becker A."/>
            <person name="Abrahante J.E."/>
            <person name="Garbe J."/>
            <person name="Badalamenti J.P."/>
            <person name="Herman A."/>
            <person name="Mangelson H."/>
            <person name="Liachko I."/>
            <person name="Sullivan S."/>
            <person name="Sone E.D."/>
            <person name="Koren S."/>
            <person name="Silverstein K.A.T."/>
            <person name="Beckman K.B."/>
            <person name="Gohl D.M."/>
        </authorList>
    </citation>
    <scope>NUCLEOTIDE SEQUENCE</scope>
    <source>
        <strain evidence="2">Duluth1</strain>
        <tissue evidence="2">Whole animal</tissue>
    </source>
</reference>
<evidence type="ECO:0000313" key="2">
    <source>
        <dbReference type="EMBL" id="KAH3747709.1"/>
    </source>
</evidence>
<gene>
    <name evidence="2" type="ORF">DPMN_182138</name>
</gene>